<sequence length="130" mass="13935">MAVLCNASRLGAPWEPPASQRSTSRPMRQRRWPRRGRGERTAAARCPRVMAAAGGADEHGRVGASSRWLASAYASLALAVLSACGSRRAAGIIPSLVRRDDRGSSVDRCSALECAARVEKQRGLAYGLWS</sequence>
<organism evidence="2 3">
    <name type="scientific">Prymnesium parvum</name>
    <name type="common">Toxic golden alga</name>
    <dbReference type="NCBI Taxonomy" id="97485"/>
    <lineage>
        <taxon>Eukaryota</taxon>
        <taxon>Haptista</taxon>
        <taxon>Haptophyta</taxon>
        <taxon>Prymnesiophyceae</taxon>
        <taxon>Prymnesiales</taxon>
        <taxon>Prymnesiaceae</taxon>
        <taxon>Prymnesium</taxon>
    </lineage>
</organism>
<accession>A0AB34JEM6</accession>
<comment type="caution">
    <text evidence="2">The sequence shown here is derived from an EMBL/GenBank/DDBJ whole genome shotgun (WGS) entry which is preliminary data.</text>
</comment>
<dbReference type="Proteomes" id="UP001515480">
    <property type="component" value="Unassembled WGS sequence"/>
</dbReference>
<proteinExistence type="predicted"/>
<protein>
    <submittedName>
        <fullName evidence="2">Uncharacterized protein</fullName>
    </submittedName>
</protein>
<evidence type="ECO:0000256" key="1">
    <source>
        <dbReference type="SAM" id="MobiDB-lite"/>
    </source>
</evidence>
<dbReference type="EMBL" id="JBGBPQ010000009">
    <property type="protein sequence ID" value="KAL1519948.1"/>
    <property type="molecule type" value="Genomic_DNA"/>
</dbReference>
<gene>
    <name evidence="2" type="ORF">AB1Y20_023435</name>
</gene>
<reference evidence="2 3" key="1">
    <citation type="journal article" date="2024" name="Science">
        <title>Giant polyketide synthase enzymes in the biosynthesis of giant marine polyether toxins.</title>
        <authorList>
            <person name="Fallon T.R."/>
            <person name="Shende V.V."/>
            <person name="Wierzbicki I.H."/>
            <person name="Pendleton A.L."/>
            <person name="Watervoot N.F."/>
            <person name="Auber R.P."/>
            <person name="Gonzalez D.J."/>
            <person name="Wisecaver J.H."/>
            <person name="Moore B.S."/>
        </authorList>
    </citation>
    <scope>NUCLEOTIDE SEQUENCE [LARGE SCALE GENOMIC DNA]</scope>
    <source>
        <strain evidence="2 3">12B1</strain>
    </source>
</reference>
<name>A0AB34JEM6_PRYPA</name>
<evidence type="ECO:0000313" key="3">
    <source>
        <dbReference type="Proteomes" id="UP001515480"/>
    </source>
</evidence>
<dbReference type="AlphaFoldDB" id="A0AB34JEM6"/>
<feature type="region of interest" description="Disordered" evidence="1">
    <location>
        <begin position="13"/>
        <end position="42"/>
    </location>
</feature>
<evidence type="ECO:0000313" key="2">
    <source>
        <dbReference type="EMBL" id="KAL1519948.1"/>
    </source>
</evidence>
<keyword evidence="3" id="KW-1185">Reference proteome</keyword>